<reference evidence="3 4" key="1">
    <citation type="submission" date="2023-07" db="EMBL/GenBank/DDBJ databases">
        <title>Sorghum-associated microbial communities from plants grown in Nebraska, USA.</title>
        <authorList>
            <person name="Schachtman D."/>
        </authorList>
    </citation>
    <scope>NUCLEOTIDE SEQUENCE [LARGE SCALE GENOMIC DNA]</scope>
    <source>
        <strain evidence="3 4">584</strain>
    </source>
</reference>
<dbReference type="Proteomes" id="UP001262410">
    <property type="component" value="Unassembled WGS sequence"/>
</dbReference>
<keyword evidence="4" id="KW-1185">Reference proteome</keyword>
<evidence type="ECO:0000313" key="4">
    <source>
        <dbReference type="Proteomes" id="UP001262410"/>
    </source>
</evidence>
<keyword evidence="2" id="KW-1133">Transmembrane helix</keyword>
<feature type="transmembrane region" description="Helical" evidence="2">
    <location>
        <begin position="88"/>
        <end position="111"/>
    </location>
</feature>
<evidence type="ECO:0000313" key="3">
    <source>
        <dbReference type="EMBL" id="MDR6289314.1"/>
    </source>
</evidence>
<dbReference type="EMBL" id="JAVDPW010000003">
    <property type="protein sequence ID" value="MDR6289314.1"/>
    <property type="molecule type" value="Genomic_DNA"/>
</dbReference>
<organism evidence="3 4">
    <name type="scientific">Inquilinus ginsengisoli</name>
    <dbReference type="NCBI Taxonomy" id="363840"/>
    <lineage>
        <taxon>Bacteria</taxon>
        <taxon>Pseudomonadati</taxon>
        <taxon>Pseudomonadota</taxon>
        <taxon>Alphaproteobacteria</taxon>
        <taxon>Rhodospirillales</taxon>
        <taxon>Rhodospirillaceae</taxon>
        <taxon>Inquilinus</taxon>
    </lineage>
</organism>
<gene>
    <name evidence="3" type="ORF">E9232_001829</name>
</gene>
<keyword evidence="2" id="KW-0472">Membrane</keyword>
<protein>
    <submittedName>
        <fullName evidence="3">Uncharacterized protein</fullName>
    </submittedName>
</protein>
<evidence type="ECO:0000256" key="1">
    <source>
        <dbReference type="SAM" id="MobiDB-lite"/>
    </source>
</evidence>
<feature type="region of interest" description="Disordered" evidence="1">
    <location>
        <begin position="1"/>
        <end position="59"/>
    </location>
</feature>
<sequence>MSMLYNRSGRREIDSAHNKKMSRRPTRMGDNADGDGCPFALSAGPGPGSARMGRSRPLRKSGSNFYVLRAPYRPDHTIPHLSAREGDFVLDILMFGLVAAFFAAGLVYVFLCDRL</sequence>
<dbReference type="RefSeq" id="WP_309793540.1">
    <property type="nucleotide sequence ID" value="NZ_JAVDPW010000003.1"/>
</dbReference>
<evidence type="ECO:0000256" key="2">
    <source>
        <dbReference type="SAM" id="Phobius"/>
    </source>
</evidence>
<keyword evidence="2" id="KW-0812">Transmembrane</keyword>
<accession>A0ABU1JL20</accession>
<name>A0ABU1JL20_9PROT</name>
<comment type="caution">
    <text evidence="3">The sequence shown here is derived from an EMBL/GenBank/DDBJ whole genome shotgun (WGS) entry which is preliminary data.</text>
</comment>
<proteinExistence type="predicted"/>